<evidence type="ECO:0000313" key="3">
    <source>
        <dbReference type="Proteomes" id="UP000053617"/>
    </source>
</evidence>
<dbReference type="VEuPathDB" id="FungiDB:Z518_04448"/>
<dbReference type="STRING" id="1442369.A0A0D2FWC7"/>
<dbReference type="PANTHER" id="PTHR42070:SF1">
    <property type="entry name" value="FILAMENT ASSOCIATED PROTEIN, PUTATIVE (AFU_ORTHOLOGUE AFUA_8G06630)-RELATED"/>
    <property type="match status" value="1"/>
</dbReference>
<dbReference type="Proteomes" id="UP000053617">
    <property type="component" value="Unassembled WGS sequence"/>
</dbReference>
<evidence type="ECO:0000313" key="2">
    <source>
        <dbReference type="EMBL" id="KIX06472.1"/>
    </source>
</evidence>
<dbReference type="AlphaFoldDB" id="A0A0D2FWC7"/>
<dbReference type="CDD" id="cd14688">
    <property type="entry name" value="bZIP_YAP"/>
    <property type="match status" value="1"/>
</dbReference>
<gene>
    <name evidence="2" type="ORF">Z518_04448</name>
</gene>
<dbReference type="HOGENOM" id="CLU_075846_0_0_1"/>
<reference evidence="2 3" key="1">
    <citation type="submission" date="2015-01" db="EMBL/GenBank/DDBJ databases">
        <title>The Genome Sequence of Rhinocladiella mackenzie CBS 650.93.</title>
        <authorList>
            <consortium name="The Broad Institute Genomics Platform"/>
            <person name="Cuomo C."/>
            <person name="de Hoog S."/>
            <person name="Gorbushina A."/>
            <person name="Stielow B."/>
            <person name="Teixiera M."/>
            <person name="Abouelleil A."/>
            <person name="Chapman S.B."/>
            <person name="Priest M."/>
            <person name="Young S.K."/>
            <person name="Wortman J."/>
            <person name="Nusbaum C."/>
            <person name="Birren B."/>
        </authorList>
    </citation>
    <scope>NUCLEOTIDE SEQUENCE [LARGE SCALE GENOMIC DNA]</scope>
    <source>
        <strain evidence="2 3">CBS 650.93</strain>
    </source>
</reference>
<keyword evidence="3" id="KW-1185">Reference proteome</keyword>
<dbReference type="GeneID" id="25292519"/>
<sequence>MASEGSDGPAAPKSKQERIRDNQRRSRARRQEYLAELQRRLNECHNAFREAELQREAFAHLQTENARLRELLNFAGVSPEVVESYGRQHNHRADDSTAASLRQIKPKLQSMDASGHPSPLHIPKLESNGALCCPTSSSCCTSQPGLPLEHFHGYDGQFRRPHQFLDAPATIATTLFQTTAMSPATSSQWLIDTGSEGPAASYDDTFSCDTFRVPPKGPLLPDDGNTTLCSMAKALIDQCNPTPSEMEEIRARLATAFSRPTFPEQGCRVNNQVLCQILSEMNAKANATMKTDF</sequence>
<proteinExistence type="predicted"/>
<evidence type="ECO:0008006" key="4">
    <source>
        <dbReference type="Google" id="ProtNLM"/>
    </source>
</evidence>
<name>A0A0D2FWC7_9EURO</name>
<evidence type="ECO:0000256" key="1">
    <source>
        <dbReference type="SAM" id="MobiDB-lite"/>
    </source>
</evidence>
<organism evidence="2 3">
    <name type="scientific">Rhinocladiella mackenziei CBS 650.93</name>
    <dbReference type="NCBI Taxonomy" id="1442369"/>
    <lineage>
        <taxon>Eukaryota</taxon>
        <taxon>Fungi</taxon>
        <taxon>Dikarya</taxon>
        <taxon>Ascomycota</taxon>
        <taxon>Pezizomycotina</taxon>
        <taxon>Eurotiomycetes</taxon>
        <taxon>Chaetothyriomycetidae</taxon>
        <taxon>Chaetothyriales</taxon>
        <taxon>Herpotrichiellaceae</taxon>
        <taxon>Rhinocladiella</taxon>
    </lineage>
</organism>
<feature type="region of interest" description="Disordered" evidence="1">
    <location>
        <begin position="1"/>
        <end position="27"/>
    </location>
</feature>
<dbReference type="PANTHER" id="PTHR42070">
    <property type="entry name" value="FILAMENT ASSOCIATED PROTEIN, PUTATIVE (AFU_ORTHOLOGUE AFUA_8G06630)-RELATED"/>
    <property type="match status" value="1"/>
</dbReference>
<dbReference type="EMBL" id="KN847477">
    <property type="protein sequence ID" value="KIX06472.1"/>
    <property type="molecule type" value="Genomic_DNA"/>
</dbReference>
<feature type="compositionally biased region" description="Basic and acidic residues" evidence="1">
    <location>
        <begin position="14"/>
        <end position="27"/>
    </location>
</feature>
<dbReference type="OrthoDB" id="4505928at2759"/>
<dbReference type="RefSeq" id="XP_013273608.1">
    <property type="nucleotide sequence ID" value="XM_013418154.1"/>
</dbReference>
<protein>
    <recommendedName>
        <fullName evidence="4">BZIP domain-containing protein</fullName>
    </recommendedName>
</protein>
<accession>A0A0D2FWC7</accession>